<evidence type="ECO:0000256" key="1">
    <source>
        <dbReference type="SAM" id="Phobius"/>
    </source>
</evidence>
<accession>G0UK98</accession>
<dbReference type="EMBL" id="HE575316">
    <property type="protein sequence ID" value="CCC89803.1"/>
    <property type="molecule type" value="Genomic_DNA"/>
</dbReference>
<name>G0UK98_TRYCI</name>
<protein>
    <submittedName>
        <fullName evidence="2">Uncharacterized protein TCIL3000_3_2350</fullName>
    </submittedName>
</protein>
<proteinExistence type="predicted"/>
<keyword evidence="1" id="KW-0472">Membrane</keyword>
<feature type="transmembrane region" description="Helical" evidence="1">
    <location>
        <begin position="54"/>
        <end position="71"/>
    </location>
</feature>
<gene>
    <name evidence="2" type="ORF">TCIL3000_3_2350</name>
</gene>
<evidence type="ECO:0000313" key="2">
    <source>
        <dbReference type="EMBL" id="CCC89803.1"/>
    </source>
</evidence>
<keyword evidence="1" id="KW-1133">Transmembrane helix</keyword>
<reference evidence="2" key="1">
    <citation type="journal article" date="2012" name="Proc. Natl. Acad. Sci. U.S.A.">
        <title>Antigenic diversity is generated by distinct evolutionary mechanisms in African trypanosome species.</title>
        <authorList>
            <person name="Jackson A.P."/>
            <person name="Berry A."/>
            <person name="Aslett M."/>
            <person name="Allison H.C."/>
            <person name="Burton P."/>
            <person name="Vavrova-Anderson J."/>
            <person name="Brown R."/>
            <person name="Browne H."/>
            <person name="Corton N."/>
            <person name="Hauser H."/>
            <person name="Gamble J."/>
            <person name="Gilderthorp R."/>
            <person name="Marcello L."/>
            <person name="McQuillan J."/>
            <person name="Otto T.D."/>
            <person name="Quail M.A."/>
            <person name="Sanders M.J."/>
            <person name="van Tonder A."/>
            <person name="Ginger M.L."/>
            <person name="Field M.C."/>
            <person name="Barry J.D."/>
            <person name="Hertz-Fowler C."/>
            <person name="Berriman M."/>
        </authorList>
    </citation>
    <scope>NUCLEOTIDE SEQUENCE</scope>
    <source>
        <strain evidence="2">IL3000</strain>
    </source>
</reference>
<organism evidence="2">
    <name type="scientific">Trypanosoma congolense (strain IL3000)</name>
    <dbReference type="NCBI Taxonomy" id="1068625"/>
    <lineage>
        <taxon>Eukaryota</taxon>
        <taxon>Discoba</taxon>
        <taxon>Euglenozoa</taxon>
        <taxon>Kinetoplastea</taxon>
        <taxon>Metakinetoplastina</taxon>
        <taxon>Trypanosomatida</taxon>
        <taxon>Trypanosomatidae</taxon>
        <taxon>Trypanosoma</taxon>
        <taxon>Nannomonas</taxon>
    </lineage>
</organism>
<sequence length="388" mass="43937">MEHAPSYSGDELIFPIGRGAGEAGSEGEHYRFSCLMCMIYFFKIFGVNTRLFHFLYFVTFLSFLFCYYLFFKGSCCRDTSSLLYASPPSFSPYFSSVSIERLLAITQIRIAFRQAVKKNSTAQHAENPQVRPMGLAAATVLIQKRGVEYWGSSVTGRTQPYAQGDMIPRLDNTRHVVNKPSGAAASLTGSNLGIAYDSDNIFSAKDYSCVEKEHYQPLRGIERYKIEPMNESDGLAARSMLEEAETSKSRNFEASWWGAVLKDFPSLKKVCDDSFKAEFTEFYRNAISVVHDEAAVKALAVPFVRRQMQENYICFPMFWRIAEKLADAMEKVSHVRNGTRSVSRIAVERVTKIALNTIADEPWAHSEMTSPLLFDVSNFRAWHEAGNW</sequence>
<dbReference type="AlphaFoldDB" id="G0UK98"/>
<keyword evidence="1" id="KW-0812">Transmembrane</keyword>